<keyword evidence="3" id="KW-0408">Iron</keyword>
<evidence type="ECO:0000256" key="2">
    <source>
        <dbReference type="ARBA" id="ARBA00022723"/>
    </source>
</evidence>
<keyword evidence="1" id="KW-0001">2Fe-2S</keyword>
<accession>A0A433D5C7</accession>
<comment type="caution">
    <text evidence="7">The sequence shown here is derived from an EMBL/GenBank/DDBJ whole genome shotgun (WGS) entry which is preliminary data.</text>
</comment>
<gene>
    <name evidence="7" type="ORF">BC936DRAFT_147414</name>
</gene>
<feature type="compositionally biased region" description="Low complexity" evidence="5">
    <location>
        <begin position="91"/>
        <end position="102"/>
    </location>
</feature>
<reference evidence="7 8" key="1">
    <citation type="journal article" date="2018" name="New Phytol.">
        <title>Phylogenomics of Endogonaceae and evolution of mycorrhizas within Mucoromycota.</title>
        <authorList>
            <person name="Chang Y."/>
            <person name="Desiro A."/>
            <person name="Na H."/>
            <person name="Sandor L."/>
            <person name="Lipzen A."/>
            <person name="Clum A."/>
            <person name="Barry K."/>
            <person name="Grigoriev I.V."/>
            <person name="Martin F.M."/>
            <person name="Stajich J.E."/>
            <person name="Smith M.E."/>
            <person name="Bonito G."/>
            <person name="Spatafora J.W."/>
        </authorList>
    </citation>
    <scope>NUCLEOTIDE SEQUENCE [LARGE SCALE GENOMIC DNA]</scope>
    <source>
        <strain evidence="7 8">GMNB39</strain>
    </source>
</reference>
<feature type="compositionally biased region" description="Polar residues" evidence="5">
    <location>
        <begin position="44"/>
        <end position="57"/>
    </location>
</feature>
<feature type="domain" description="Rieske" evidence="6">
    <location>
        <begin position="125"/>
        <end position="201"/>
    </location>
</feature>
<evidence type="ECO:0000256" key="3">
    <source>
        <dbReference type="ARBA" id="ARBA00023004"/>
    </source>
</evidence>
<dbReference type="EMBL" id="RBNI01006399">
    <property type="protein sequence ID" value="RUP46048.1"/>
    <property type="molecule type" value="Genomic_DNA"/>
</dbReference>
<evidence type="ECO:0000256" key="1">
    <source>
        <dbReference type="ARBA" id="ARBA00022714"/>
    </source>
</evidence>
<dbReference type="InterPro" id="IPR017941">
    <property type="entry name" value="Rieske_2Fe-2S"/>
</dbReference>
<evidence type="ECO:0000313" key="7">
    <source>
        <dbReference type="EMBL" id="RUP46048.1"/>
    </source>
</evidence>
<dbReference type="GO" id="GO:0046872">
    <property type="term" value="F:metal ion binding"/>
    <property type="evidence" value="ECO:0007669"/>
    <property type="project" value="UniProtKB-KW"/>
</dbReference>
<organism evidence="7 8">
    <name type="scientific">Jimgerdemannia flammicorona</name>
    <dbReference type="NCBI Taxonomy" id="994334"/>
    <lineage>
        <taxon>Eukaryota</taxon>
        <taxon>Fungi</taxon>
        <taxon>Fungi incertae sedis</taxon>
        <taxon>Mucoromycota</taxon>
        <taxon>Mucoromycotina</taxon>
        <taxon>Endogonomycetes</taxon>
        <taxon>Endogonales</taxon>
        <taxon>Endogonaceae</taxon>
        <taxon>Jimgerdemannia</taxon>
    </lineage>
</organism>
<keyword evidence="4" id="KW-0411">Iron-sulfur</keyword>
<name>A0A433D5C7_9FUNG</name>
<feature type="region of interest" description="Disordered" evidence="5">
    <location>
        <begin position="1"/>
        <end position="138"/>
    </location>
</feature>
<keyword evidence="8" id="KW-1185">Reference proteome</keyword>
<dbReference type="GO" id="GO:0051537">
    <property type="term" value="F:2 iron, 2 sulfur cluster binding"/>
    <property type="evidence" value="ECO:0007669"/>
    <property type="project" value="UniProtKB-KW"/>
</dbReference>
<dbReference type="PROSITE" id="PS51296">
    <property type="entry name" value="RIESKE"/>
    <property type="match status" value="1"/>
</dbReference>
<proteinExistence type="predicted"/>
<dbReference type="Gene3D" id="2.102.10.10">
    <property type="entry name" value="Rieske [2Fe-2S] iron-sulphur domain"/>
    <property type="match status" value="1"/>
</dbReference>
<dbReference type="SUPFAM" id="SSF50022">
    <property type="entry name" value="ISP domain"/>
    <property type="match status" value="1"/>
</dbReference>
<feature type="compositionally biased region" description="Pro residues" evidence="5">
    <location>
        <begin position="116"/>
        <end position="129"/>
    </location>
</feature>
<evidence type="ECO:0000256" key="4">
    <source>
        <dbReference type="ARBA" id="ARBA00023014"/>
    </source>
</evidence>
<keyword evidence="2" id="KW-0479">Metal-binding</keyword>
<dbReference type="InterPro" id="IPR036922">
    <property type="entry name" value="Rieske_2Fe-2S_sf"/>
</dbReference>
<protein>
    <recommendedName>
        <fullName evidence="6">Rieske domain-containing protein</fullName>
    </recommendedName>
</protein>
<dbReference type="OrthoDB" id="426882at2759"/>
<evidence type="ECO:0000259" key="6">
    <source>
        <dbReference type="PROSITE" id="PS51296"/>
    </source>
</evidence>
<dbReference type="Pfam" id="PF00355">
    <property type="entry name" value="Rieske"/>
    <property type="match status" value="1"/>
</dbReference>
<dbReference type="AlphaFoldDB" id="A0A433D5C7"/>
<evidence type="ECO:0000256" key="5">
    <source>
        <dbReference type="SAM" id="MobiDB-lite"/>
    </source>
</evidence>
<sequence length="236" mass="24968">MSSSRFEPTIKYRSAKKPTEDEVSAVLSKLNLGRPSPAAVSGPQMPTSDQTPSSSSRDAGISTAAPNEDAAETKVGNISEPDVAPKPTPIPNAWSSSSSATPPANPPVTINLTPTPSTPPTKPFTPPEPFSSQISIDPSDKERIVVTLSDGRRYGADRYCPHNGADMAHVGEVIEDEYGPEIGPILLCPLHYWEYALERGGMSGGGWATVNACKIEGMKEKGACKGASEKCKATDW</sequence>
<evidence type="ECO:0000313" key="8">
    <source>
        <dbReference type="Proteomes" id="UP000268093"/>
    </source>
</evidence>
<dbReference type="Proteomes" id="UP000268093">
    <property type="component" value="Unassembled WGS sequence"/>
</dbReference>